<keyword evidence="3" id="KW-1185">Reference proteome</keyword>
<dbReference type="Gene3D" id="3.40.630.10">
    <property type="entry name" value="Zn peptidases"/>
    <property type="match status" value="1"/>
</dbReference>
<accession>A0ABT0IWE2</accession>
<evidence type="ECO:0000313" key="3">
    <source>
        <dbReference type="Proteomes" id="UP001202827"/>
    </source>
</evidence>
<sequence length="576" mass="64676">MTILFQHELERTLDALVSRFSSSNSKRIEAWTFDDEPSRRRAEARLRDLGVNAKIRSAYKPLLHFFLEEVDWTALEAAHVIYPVHSAAPANRFLLEAYPLSALAKDLAVTFEASTGDALSYEVNLTFKDGATAIHKVFAPNHLHQDMIGETSLSPTGWLAVDGDAGSQLETDYEILFHSAMKAIAARDWGVVEPYFEELSITVTLPIEDRALPYGDEVISLREGLHEDFYFSLLEFFQKHSGKPVGDRTLRPGQIVPDIRYGEKPSVRVEMRPLSSGELEAEHQPLDTAVAPLPTSQIKAELQEIGGHAFTAATRAGRSVNARYRRGTDRPVIISGGQHANETTGVVGALRAARQLATMPNAHFVISPLENPDGYQIHWRLRENNPRHMHHAARYTAHGDDLEYRSAGDPGEKAIRHEAERLTGAWLHVNLHGYPSHEWTRPLSGYIPRGFAMWTIPRGFFLIMRHHAAWAKQAEQVLDHVTRRLMQNTTVVEMNRQQKELFELYAGDPGFRMINGFPCLVSVVEHQTVPLTMITEYPDETIYGEAFIDGHTAQMQTVLAAYDAAQMIPEPEILVA</sequence>
<dbReference type="SUPFAM" id="SSF53187">
    <property type="entry name" value="Zn-dependent exopeptidases"/>
    <property type="match status" value="1"/>
</dbReference>
<evidence type="ECO:0000259" key="1">
    <source>
        <dbReference type="Pfam" id="PF00246"/>
    </source>
</evidence>
<dbReference type="InterPro" id="IPR000834">
    <property type="entry name" value="Peptidase_M14"/>
</dbReference>
<feature type="domain" description="Peptidase M14" evidence="1">
    <location>
        <begin position="326"/>
        <end position="383"/>
    </location>
</feature>
<gene>
    <name evidence="2" type="ORF">M0654_19680</name>
</gene>
<dbReference type="Pfam" id="PF00246">
    <property type="entry name" value="Peptidase_M14"/>
    <property type="match status" value="1"/>
</dbReference>
<reference evidence="2 3" key="1">
    <citation type="submission" date="2022-04" db="EMBL/GenBank/DDBJ databases">
        <title>Rhizobium coralii sp. nov., isolated from coral Turbinaria peltata.</title>
        <authorList>
            <person name="Sun H."/>
        </authorList>
    </citation>
    <scope>NUCLEOTIDE SEQUENCE [LARGE SCALE GENOMIC DNA]</scope>
    <source>
        <strain evidence="2 3">NTR19</strain>
    </source>
</reference>
<organism evidence="2 3">
    <name type="scientific">Neorhizobium turbinariae</name>
    <dbReference type="NCBI Taxonomy" id="2937795"/>
    <lineage>
        <taxon>Bacteria</taxon>
        <taxon>Pseudomonadati</taxon>
        <taxon>Pseudomonadota</taxon>
        <taxon>Alphaproteobacteria</taxon>
        <taxon>Hyphomicrobiales</taxon>
        <taxon>Rhizobiaceae</taxon>
        <taxon>Rhizobium/Agrobacterium group</taxon>
        <taxon>Neorhizobium</taxon>
    </lineage>
</organism>
<proteinExistence type="predicted"/>
<dbReference type="EMBL" id="JALPRY010000024">
    <property type="protein sequence ID" value="MCK8782204.1"/>
    <property type="molecule type" value="Genomic_DNA"/>
</dbReference>
<evidence type="ECO:0000313" key="2">
    <source>
        <dbReference type="EMBL" id="MCK8782204.1"/>
    </source>
</evidence>
<dbReference type="Proteomes" id="UP001202827">
    <property type="component" value="Unassembled WGS sequence"/>
</dbReference>
<comment type="caution">
    <text evidence="2">The sequence shown here is derived from an EMBL/GenBank/DDBJ whole genome shotgun (WGS) entry which is preliminary data.</text>
</comment>
<name>A0ABT0IWE2_9HYPH</name>
<dbReference type="RefSeq" id="WP_248684526.1">
    <property type="nucleotide sequence ID" value="NZ_JALPRY010000024.1"/>
</dbReference>
<protein>
    <submittedName>
        <fullName evidence="2">Peptidase M14</fullName>
    </submittedName>
</protein>